<evidence type="ECO:0000313" key="3">
    <source>
        <dbReference type="EMBL" id="GAG62175.1"/>
    </source>
</evidence>
<keyword evidence="1" id="KW-1133">Transmembrane helix</keyword>
<dbReference type="EMBL" id="BART01001097">
    <property type="protein sequence ID" value="GAG62175.1"/>
    <property type="molecule type" value="Genomic_DNA"/>
</dbReference>
<keyword evidence="1" id="KW-0812">Transmembrane</keyword>
<comment type="caution">
    <text evidence="3">The sequence shown here is derived from an EMBL/GenBank/DDBJ whole genome shotgun (WGS) entry which is preliminary data.</text>
</comment>
<evidence type="ECO:0000259" key="2">
    <source>
        <dbReference type="Pfam" id="PF00188"/>
    </source>
</evidence>
<dbReference type="InterPro" id="IPR035940">
    <property type="entry name" value="CAP_sf"/>
</dbReference>
<dbReference type="AlphaFoldDB" id="X0YZV5"/>
<dbReference type="Gene3D" id="3.40.33.10">
    <property type="entry name" value="CAP"/>
    <property type="match status" value="1"/>
</dbReference>
<keyword evidence="1" id="KW-0472">Membrane</keyword>
<sequence>MLTKLKISTIIFLSFLIAITNLGFFSACKNEVVLDETELAFLNLINDTRIENNLNSLMPGQKLMDTAKSRCEDMMARNYFSHYTPEGKRPRYAEILGRAKPISYGTPENFLDAWSNSQSHKEVILNPNYKKIGIAIVDNNNIRIVTIIFSKK</sequence>
<accession>X0YZV5</accession>
<evidence type="ECO:0000256" key="1">
    <source>
        <dbReference type="SAM" id="Phobius"/>
    </source>
</evidence>
<feature type="domain" description="SCP" evidence="2">
    <location>
        <begin position="42"/>
        <end position="143"/>
    </location>
</feature>
<gene>
    <name evidence="3" type="ORF">S01H4_04175</name>
</gene>
<dbReference type="InterPro" id="IPR014044">
    <property type="entry name" value="CAP_dom"/>
</dbReference>
<dbReference type="PANTHER" id="PTHR31157:SF1">
    <property type="entry name" value="SCP DOMAIN-CONTAINING PROTEIN"/>
    <property type="match status" value="1"/>
</dbReference>
<dbReference type="PANTHER" id="PTHR31157">
    <property type="entry name" value="SCP DOMAIN-CONTAINING PROTEIN"/>
    <property type="match status" value="1"/>
</dbReference>
<feature type="transmembrane region" description="Helical" evidence="1">
    <location>
        <begin position="7"/>
        <end position="27"/>
    </location>
</feature>
<proteinExistence type="predicted"/>
<dbReference type="SUPFAM" id="SSF55797">
    <property type="entry name" value="PR-1-like"/>
    <property type="match status" value="1"/>
</dbReference>
<reference evidence="3" key="1">
    <citation type="journal article" date="2014" name="Front. Microbiol.">
        <title>High frequency of phylogenetically diverse reductive dehalogenase-homologous genes in deep subseafloor sedimentary metagenomes.</title>
        <authorList>
            <person name="Kawai M."/>
            <person name="Futagami T."/>
            <person name="Toyoda A."/>
            <person name="Takaki Y."/>
            <person name="Nishi S."/>
            <person name="Hori S."/>
            <person name="Arai W."/>
            <person name="Tsubouchi T."/>
            <person name="Morono Y."/>
            <person name="Uchiyama I."/>
            <person name="Ito T."/>
            <person name="Fujiyama A."/>
            <person name="Inagaki F."/>
            <person name="Takami H."/>
        </authorList>
    </citation>
    <scope>NUCLEOTIDE SEQUENCE</scope>
    <source>
        <strain evidence="3">Expedition CK06-06</strain>
    </source>
</reference>
<organism evidence="3">
    <name type="scientific">marine sediment metagenome</name>
    <dbReference type="NCBI Taxonomy" id="412755"/>
    <lineage>
        <taxon>unclassified sequences</taxon>
        <taxon>metagenomes</taxon>
        <taxon>ecological metagenomes</taxon>
    </lineage>
</organism>
<dbReference type="PROSITE" id="PS51257">
    <property type="entry name" value="PROKAR_LIPOPROTEIN"/>
    <property type="match status" value="1"/>
</dbReference>
<protein>
    <recommendedName>
        <fullName evidence="2">SCP domain-containing protein</fullName>
    </recommendedName>
</protein>
<dbReference type="CDD" id="cd05379">
    <property type="entry name" value="CAP_bacterial"/>
    <property type="match status" value="1"/>
</dbReference>
<dbReference type="Pfam" id="PF00188">
    <property type="entry name" value="CAP"/>
    <property type="match status" value="1"/>
</dbReference>
<name>X0YZV5_9ZZZZ</name>